<organism evidence="2 3">
    <name type="scientific">Anabarilius grahami</name>
    <name type="common">Kanglang fish</name>
    <name type="synonym">Barilius grahami</name>
    <dbReference type="NCBI Taxonomy" id="495550"/>
    <lineage>
        <taxon>Eukaryota</taxon>
        <taxon>Metazoa</taxon>
        <taxon>Chordata</taxon>
        <taxon>Craniata</taxon>
        <taxon>Vertebrata</taxon>
        <taxon>Euteleostomi</taxon>
        <taxon>Actinopterygii</taxon>
        <taxon>Neopterygii</taxon>
        <taxon>Teleostei</taxon>
        <taxon>Ostariophysi</taxon>
        <taxon>Cypriniformes</taxon>
        <taxon>Xenocyprididae</taxon>
        <taxon>Xenocypridinae</taxon>
        <taxon>Xenocypridinae incertae sedis</taxon>
        <taxon>Anabarilius</taxon>
    </lineage>
</organism>
<keyword evidence="3" id="KW-1185">Reference proteome</keyword>
<dbReference type="AlphaFoldDB" id="A0A3N0XLM3"/>
<proteinExistence type="predicted"/>
<gene>
    <name evidence="2" type="ORF">DPX16_2114</name>
</gene>
<evidence type="ECO:0000256" key="1">
    <source>
        <dbReference type="SAM" id="MobiDB-lite"/>
    </source>
</evidence>
<evidence type="ECO:0000313" key="3">
    <source>
        <dbReference type="Proteomes" id="UP000281406"/>
    </source>
</evidence>
<comment type="caution">
    <text evidence="2">The sequence shown here is derived from an EMBL/GenBank/DDBJ whole genome shotgun (WGS) entry which is preliminary data.</text>
</comment>
<feature type="region of interest" description="Disordered" evidence="1">
    <location>
        <begin position="115"/>
        <end position="144"/>
    </location>
</feature>
<sequence>MSLVFITRRALGPARCSLRRHSAVWSLALWGGVVEERRGEDTLVLIKTLLPVFRGIKVAAEAASDAPEPSVIPVSVKSLSIPFDVNDCRDSDPCEEALRWPERRTPQIWIDGRAAAGEHDDGRGDREGGMAAQERTGNREEVAKGEEPLFRSQWLIQKNVNGGSAGTGNVFSIGVFVRSAVIAPAAVPSEMSPGVSVCFDWTPSVPLGQSKRLLVDG</sequence>
<dbReference type="Proteomes" id="UP000281406">
    <property type="component" value="Unassembled WGS sequence"/>
</dbReference>
<protein>
    <submittedName>
        <fullName evidence="2">Uncharacterized protein</fullName>
    </submittedName>
</protein>
<evidence type="ECO:0000313" key="2">
    <source>
        <dbReference type="EMBL" id="ROI68634.1"/>
    </source>
</evidence>
<name>A0A3N0XLM3_ANAGA</name>
<feature type="compositionally biased region" description="Basic and acidic residues" evidence="1">
    <location>
        <begin position="116"/>
        <end position="128"/>
    </location>
</feature>
<reference evidence="2 3" key="1">
    <citation type="submission" date="2018-10" db="EMBL/GenBank/DDBJ databases">
        <title>Genome assembly for a Yunnan-Guizhou Plateau 3E fish, Anabarilius grahami (Regan), and its evolutionary and genetic applications.</title>
        <authorList>
            <person name="Jiang W."/>
        </authorList>
    </citation>
    <scope>NUCLEOTIDE SEQUENCE [LARGE SCALE GENOMIC DNA]</scope>
    <source>
        <strain evidence="2">AG-KIZ</strain>
        <tissue evidence="2">Muscle</tissue>
    </source>
</reference>
<dbReference type="EMBL" id="RJVU01069573">
    <property type="protein sequence ID" value="ROI68634.1"/>
    <property type="molecule type" value="Genomic_DNA"/>
</dbReference>
<accession>A0A3N0XLM3</accession>